<keyword evidence="4" id="KW-0406">Ion transport</keyword>
<evidence type="ECO:0000313" key="10">
    <source>
        <dbReference type="Proteomes" id="UP000026923"/>
    </source>
</evidence>
<dbReference type="Gene3D" id="2.40.50.100">
    <property type="match status" value="1"/>
</dbReference>
<dbReference type="Gene3D" id="2.40.420.20">
    <property type="match status" value="1"/>
</dbReference>
<dbReference type="Gene3D" id="6.10.140.730">
    <property type="match status" value="1"/>
</dbReference>
<gene>
    <name evidence="9" type="ORF">B597_018700</name>
</gene>
<evidence type="ECO:0000256" key="1">
    <source>
        <dbReference type="ARBA" id="ARBA00009477"/>
    </source>
</evidence>
<sequence>MNRIMIFGAGALALATAIAGFGGGYMVAQRTGSSEVAGSTAPQERKVLYYRNPMGLPDTSPVPKKDPMGMDYIPVYADKGPAAAQGERKILYYRNPMGLPDTSPVPKKDSMGMEYIPVYEGDESGNTVVISPEKVQLLGVLSSPVERRVLTRTVRAVGTVQVDERGQYTLAPKFEGWIEKLYVNTTGEPVRKGQPLMEVYSPELVSAQQEFLIANAGQQSLAGGSAAAQKGLASLSYSALERLRNWDIGEAQLERLRRTGKVTRTLTIAAPVDGVVLDKPSVEGMRFQPGDALYRIADLDTVWLIAEVFEQDLALVQLGQKAQLTVSAYPDRRFRGEVTFVYPDLSPETRTARVRIELTNPDGLLKPAMFGTAQLAAGEQAPVLAVPDSAVIDSGTRRIALVALGEGRFEPRELRTGRRADGYLEVLEGLGEGESVVTRANFLIDAESNLKAALSGMSGKSASTAEVDPHAHGAAVGPDGPAAPGNADALHRHAGHDDHSDSGSYESNELHKPAGEVDAGHGSDAESGSHPDHVMPDGGHSHGGH</sequence>
<dbReference type="GO" id="GO:0046914">
    <property type="term" value="F:transition metal ion binding"/>
    <property type="evidence" value="ECO:0007669"/>
    <property type="project" value="TreeGrafter"/>
</dbReference>
<dbReference type="GO" id="GO:0022857">
    <property type="term" value="F:transmembrane transporter activity"/>
    <property type="evidence" value="ECO:0007669"/>
    <property type="project" value="InterPro"/>
</dbReference>
<proteinExistence type="inferred from homology"/>
<evidence type="ECO:0000256" key="2">
    <source>
        <dbReference type="ARBA" id="ARBA00022448"/>
    </source>
</evidence>
<dbReference type="HOGENOM" id="CLU_018816_13_1_6"/>
<dbReference type="PANTHER" id="PTHR30097">
    <property type="entry name" value="CATION EFFLUX SYSTEM PROTEIN CUSB"/>
    <property type="match status" value="1"/>
</dbReference>
<dbReference type="Proteomes" id="UP000026923">
    <property type="component" value="Unassembled WGS sequence"/>
</dbReference>
<feature type="compositionally biased region" description="Basic and acidic residues" evidence="5">
    <location>
        <begin position="489"/>
        <end position="501"/>
    </location>
</feature>
<feature type="domain" description="CusB-like barrel-sandwich hybrid" evidence="6">
    <location>
        <begin position="170"/>
        <end position="297"/>
    </location>
</feature>
<accession>A0A061JMW4</accession>
<dbReference type="Gene3D" id="2.40.30.170">
    <property type="match status" value="1"/>
</dbReference>
<dbReference type="InterPro" id="IPR058790">
    <property type="entry name" value="BSH_CusB"/>
</dbReference>
<feature type="region of interest" description="Disordered" evidence="5">
    <location>
        <begin position="460"/>
        <end position="545"/>
    </location>
</feature>
<evidence type="ECO:0000256" key="4">
    <source>
        <dbReference type="ARBA" id="ARBA00023065"/>
    </source>
</evidence>
<dbReference type="RefSeq" id="WP_003296206.1">
    <property type="nucleotide sequence ID" value="NZ_KK020678.1"/>
</dbReference>
<dbReference type="OrthoDB" id="9806939at2"/>
<dbReference type="Pfam" id="PF25954">
    <property type="entry name" value="Beta-barrel_RND_2"/>
    <property type="match status" value="1"/>
</dbReference>
<protein>
    <submittedName>
        <fullName evidence="9">RND transporter</fullName>
    </submittedName>
</protein>
<evidence type="ECO:0000256" key="3">
    <source>
        <dbReference type="ARBA" id="ARBA00022729"/>
    </source>
</evidence>
<name>A0A061JMW4_STUST</name>
<evidence type="ECO:0000313" key="9">
    <source>
        <dbReference type="EMBL" id="EWC39695.1"/>
    </source>
</evidence>
<dbReference type="Pfam" id="PF25919">
    <property type="entry name" value="BSH_CusB"/>
    <property type="match status" value="1"/>
</dbReference>
<feature type="domain" description="CzcB-like C-terminal circularly permuted SH3-like" evidence="8">
    <location>
        <begin position="385"/>
        <end position="444"/>
    </location>
</feature>
<feature type="domain" description="CusB-like beta-barrel" evidence="7">
    <location>
        <begin position="301"/>
        <end position="377"/>
    </location>
</feature>
<keyword evidence="3" id="KW-0732">Signal</keyword>
<evidence type="ECO:0000259" key="6">
    <source>
        <dbReference type="Pfam" id="PF25919"/>
    </source>
</evidence>
<evidence type="ECO:0000256" key="5">
    <source>
        <dbReference type="SAM" id="MobiDB-lite"/>
    </source>
</evidence>
<comment type="caution">
    <text evidence="9">The sequence shown here is derived from an EMBL/GenBank/DDBJ whole genome shotgun (WGS) entry which is preliminary data.</text>
</comment>
<evidence type="ECO:0000259" key="8">
    <source>
        <dbReference type="Pfam" id="PF25975"/>
    </source>
</evidence>
<organism evidence="9 10">
    <name type="scientific">Stutzerimonas stutzeri KOS6</name>
    <dbReference type="NCBI Taxonomy" id="1218352"/>
    <lineage>
        <taxon>Bacteria</taxon>
        <taxon>Pseudomonadati</taxon>
        <taxon>Pseudomonadota</taxon>
        <taxon>Gammaproteobacteria</taxon>
        <taxon>Pseudomonadales</taxon>
        <taxon>Pseudomonadaceae</taxon>
        <taxon>Stutzerimonas</taxon>
    </lineage>
</organism>
<dbReference type="eggNOG" id="COG0845">
    <property type="taxonomic scope" value="Bacteria"/>
</dbReference>
<dbReference type="AlphaFoldDB" id="A0A061JMW4"/>
<dbReference type="FunFam" id="2.40.30.170:FF:000010">
    <property type="entry name" value="Efflux RND transporter periplasmic adaptor subunit"/>
    <property type="match status" value="1"/>
</dbReference>
<keyword evidence="2" id="KW-0813">Transport</keyword>
<feature type="compositionally biased region" description="Low complexity" evidence="5">
    <location>
        <begin position="472"/>
        <end position="488"/>
    </location>
</feature>
<evidence type="ECO:0000259" key="7">
    <source>
        <dbReference type="Pfam" id="PF25954"/>
    </source>
</evidence>
<dbReference type="NCBIfam" id="TIGR01730">
    <property type="entry name" value="RND_mfp"/>
    <property type="match status" value="1"/>
</dbReference>
<dbReference type="InterPro" id="IPR006143">
    <property type="entry name" value="RND_pump_MFP"/>
</dbReference>
<dbReference type="FunFam" id="2.40.420.20:FF:000003">
    <property type="entry name" value="Cation efflux system protein cusB"/>
    <property type="match status" value="1"/>
</dbReference>
<comment type="similarity">
    <text evidence="1">Belongs to the membrane fusion protein (MFP) (TC 8.A.1) family.</text>
</comment>
<dbReference type="EMBL" id="AMCZ02000032">
    <property type="protein sequence ID" value="EWC39695.1"/>
    <property type="molecule type" value="Genomic_DNA"/>
</dbReference>
<feature type="compositionally biased region" description="Basic and acidic residues" evidence="5">
    <location>
        <begin position="508"/>
        <end position="535"/>
    </location>
</feature>
<dbReference type="InterPro" id="IPR051909">
    <property type="entry name" value="MFP_Cation_Efflux"/>
</dbReference>
<dbReference type="PANTHER" id="PTHR30097:SF15">
    <property type="entry name" value="CATION EFFLUX SYSTEM PROTEIN CUSB"/>
    <property type="match status" value="1"/>
</dbReference>
<dbReference type="Pfam" id="PF25975">
    <property type="entry name" value="CzcB_C"/>
    <property type="match status" value="1"/>
</dbReference>
<dbReference type="GO" id="GO:0016020">
    <property type="term" value="C:membrane"/>
    <property type="evidence" value="ECO:0007669"/>
    <property type="project" value="InterPro"/>
</dbReference>
<dbReference type="GO" id="GO:0015679">
    <property type="term" value="P:plasma membrane copper ion transport"/>
    <property type="evidence" value="ECO:0007669"/>
    <property type="project" value="TreeGrafter"/>
</dbReference>
<dbReference type="InterPro" id="IPR058792">
    <property type="entry name" value="Beta-barrel_RND_2"/>
</dbReference>
<dbReference type="GO" id="GO:0060003">
    <property type="term" value="P:copper ion export"/>
    <property type="evidence" value="ECO:0007669"/>
    <property type="project" value="TreeGrafter"/>
</dbReference>
<reference evidence="9 10" key="1">
    <citation type="journal article" date="2013" name="Genome Announc.">
        <title>Draft Genome of the Nitrogen-Fixing Bacterium Pseudomonas stutzeri Strain KOS6 Isolated from Industrial Hydrocarbon Sludge.</title>
        <authorList>
            <person name="Grigoryeva T.V."/>
            <person name="Laikov A.V."/>
            <person name="Naumova R.P."/>
            <person name="Manolov A.I."/>
            <person name="Larin A.K."/>
            <person name="Karpova I.Y."/>
            <person name="Semashko T.A."/>
            <person name="Alexeev D.G."/>
            <person name="Kostryukova E.S."/>
            <person name="Muller R."/>
            <person name="Govorun V.M."/>
        </authorList>
    </citation>
    <scope>NUCLEOTIDE SEQUENCE [LARGE SCALE GENOMIC DNA]</scope>
    <source>
        <strain evidence="9 10">KOS6</strain>
    </source>
</reference>
<dbReference type="SUPFAM" id="SSF111369">
    <property type="entry name" value="HlyD-like secretion proteins"/>
    <property type="match status" value="1"/>
</dbReference>
<dbReference type="GO" id="GO:0030288">
    <property type="term" value="C:outer membrane-bounded periplasmic space"/>
    <property type="evidence" value="ECO:0007669"/>
    <property type="project" value="TreeGrafter"/>
</dbReference>
<dbReference type="InterPro" id="IPR058649">
    <property type="entry name" value="CzcB_C"/>
</dbReference>